<dbReference type="AlphaFoldDB" id="A0A8T2Q3W9"/>
<protein>
    <submittedName>
        <fullName evidence="1">Uncharacterized protein</fullName>
    </submittedName>
</protein>
<dbReference type="SUPFAM" id="SSF56973">
    <property type="entry name" value="Aerolisin/ETX pore-forming domain"/>
    <property type="match status" value="1"/>
</dbReference>
<gene>
    <name evidence="1" type="ORF">KP509_38G049800</name>
</gene>
<evidence type="ECO:0000313" key="1">
    <source>
        <dbReference type="EMBL" id="KAH7278632.1"/>
    </source>
</evidence>
<dbReference type="Proteomes" id="UP000825935">
    <property type="component" value="Chromosome 38"/>
</dbReference>
<dbReference type="PANTHER" id="PTHR39244:SF5">
    <property type="entry name" value="NATTERIN-3-LIKE"/>
    <property type="match status" value="1"/>
</dbReference>
<organism evidence="1 2">
    <name type="scientific">Ceratopteris richardii</name>
    <name type="common">Triangle waterfern</name>
    <dbReference type="NCBI Taxonomy" id="49495"/>
    <lineage>
        <taxon>Eukaryota</taxon>
        <taxon>Viridiplantae</taxon>
        <taxon>Streptophyta</taxon>
        <taxon>Embryophyta</taxon>
        <taxon>Tracheophyta</taxon>
        <taxon>Polypodiopsida</taxon>
        <taxon>Polypodiidae</taxon>
        <taxon>Polypodiales</taxon>
        <taxon>Pteridineae</taxon>
        <taxon>Pteridaceae</taxon>
        <taxon>Parkerioideae</taxon>
        <taxon>Ceratopteris</taxon>
    </lineage>
</organism>
<dbReference type="PANTHER" id="PTHR39244">
    <property type="entry name" value="NATTERIN-4"/>
    <property type="match status" value="1"/>
</dbReference>
<dbReference type="Gene3D" id="2.170.15.10">
    <property type="entry name" value="Proaerolysin, chain A, domain 3"/>
    <property type="match status" value="1"/>
</dbReference>
<sequence length="177" mass="19267">MLNDTDFTTELEVQVTLTQEVANTQKWSTSSTFSTSLTVGFSVGVPEVHSVDGSITVSQQRTVSTEMGSTITEAIQFQTTFKVPQVPPRTEVKVTVECTTARLRVPFTYSSRDIRIDGIDMPTVLDNVDGIFEGVNAFSIRGVVTTVEDNTFRSPTACSPPPLPDTQGHQLFKCAIG</sequence>
<proteinExistence type="predicted"/>
<accession>A0A8T2Q3W9</accession>
<evidence type="ECO:0000313" key="2">
    <source>
        <dbReference type="Proteomes" id="UP000825935"/>
    </source>
</evidence>
<dbReference type="OrthoDB" id="4948898at2759"/>
<comment type="caution">
    <text evidence="1">The sequence shown here is derived from an EMBL/GenBank/DDBJ whole genome shotgun (WGS) entry which is preliminary data.</text>
</comment>
<dbReference type="EMBL" id="CM035443">
    <property type="protein sequence ID" value="KAH7278632.1"/>
    <property type="molecule type" value="Genomic_DNA"/>
</dbReference>
<dbReference type="InterPro" id="IPR053237">
    <property type="entry name" value="Natterin_C"/>
</dbReference>
<keyword evidence="2" id="KW-1185">Reference proteome</keyword>
<reference evidence="1" key="1">
    <citation type="submission" date="2021-08" db="EMBL/GenBank/DDBJ databases">
        <title>WGS assembly of Ceratopteris richardii.</title>
        <authorList>
            <person name="Marchant D.B."/>
            <person name="Chen G."/>
            <person name="Jenkins J."/>
            <person name="Shu S."/>
            <person name="Leebens-Mack J."/>
            <person name="Grimwood J."/>
            <person name="Schmutz J."/>
            <person name="Soltis P."/>
            <person name="Soltis D."/>
            <person name="Chen Z.-H."/>
        </authorList>
    </citation>
    <scope>NUCLEOTIDE SEQUENCE</scope>
    <source>
        <strain evidence="1">Whitten #5841</strain>
        <tissue evidence="1">Leaf</tissue>
    </source>
</reference>
<name>A0A8T2Q3W9_CERRI</name>